<dbReference type="Proteomes" id="UP000320660">
    <property type="component" value="Segment"/>
</dbReference>
<dbReference type="KEGG" id="vg:55613540"/>
<dbReference type="GeneID" id="55613540"/>
<keyword evidence="1" id="KW-0175">Coiled coil</keyword>
<organism evidence="2 3">
    <name type="scientific">Vibrio phage 2 TSL-2019</name>
    <dbReference type="NCBI Taxonomy" id="2508172"/>
    <lineage>
        <taxon>Viruses</taxon>
        <taxon>Duplodnaviria</taxon>
        <taxon>Heunggongvirae</taxon>
        <taxon>Uroviricota</taxon>
        <taxon>Caudoviricetes</taxon>
        <taxon>Chimalliviridae</taxon>
        <taxon>Gorgonvirinae</taxon>
        <taxon>Aphroditevirus</taxon>
        <taxon>Aphroditevirus av2TSL2019</taxon>
    </lineage>
</organism>
<accession>A0A513PWR7</accession>
<evidence type="ECO:0000313" key="3">
    <source>
        <dbReference type="Proteomes" id="UP000320660"/>
    </source>
</evidence>
<keyword evidence="3" id="KW-1185">Reference proteome</keyword>
<dbReference type="EMBL" id="MK368614">
    <property type="protein sequence ID" value="QAU04327.1"/>
    <property type="molecule type" value="Genomic_DNA"/>
</dbReference>
<feature type="coiled-coil region" evidence="1">
    <location>
        <begin position="47"/>
        <end position="81"/>
    </location>
</feature>
<dbReference type="InterPro" id="IPR024413">
    <property type="entry name" value="Phage_phiKZ_Orf92_int-head"/>
</dbReference>
<sequence>MSLRIKEMLALQAGMEDLGTPAPVEMTAEEAHELANEVAHQQMTNEINENSKEINEIAEVVEEVQDEVEELEEVVEGLEMLAKLPELNRATMNVLYRRAQRLNAGLGGAEPEQVAGNESLASDDAYRAAVVTGCEGFMETMKKAYDTTSSFVKNIFYALVDAVKKLFSFATDQSEKAKKLKAEVDGKELRTPIKLGGWNRWFNGKVDSMDKVIADVSGVIPEFGNLLKEMTDVTSVSAEDNDKLLGKVTSLADKFEAAIKKSGSPWTAGKGRTTNGTNFVQWIVPNKDDFKGETVDKAIAAFQFNVEAGSHMNTLEGTKLSGEAPAMFSKGEVGGILDSVVKHAEIIKKLKVDVEGLKSTVDSIINKLKQGPKEGSDDKATKVFISALKRLVAKHSQLVNNFCRIVSSVDSAKLQAVKAHF</sequence>
<dbReference type="RefSeq" id="YP_009843274.1">
    <property type="nucleotide sequence ID" value="NC_048747.1"/>
</dbReference>
<evidence type="ECO:0000313" key="2">
    <source>
        <dbReference type="EMBL" id="QAU04327.1"/>
    </source>
</evidence>
<proteinExistence type="predicted"/>
<dbReference type="Pfam" id="PF12699">
    <property type="entry name" value="phiKZ_IP"/>
    <property type="match status" value="1"/>
</dbReference>
<reference evidence="2 3" key="1">
    <citation type="submission" date="2019-01" db="EMBL/GenBank/DDBJ databases">
        <authorList>
            <person name="Le T.S."/>
            <person name="Kurtboke I."/>
        </authorList>
    </citation>
    <scope>NUCLEOTIDE SEQUENCE [LARGE SCALE GENOMIC DNA]</scope>
</reference>
<name>A0A513PWR7_9CAUD</name>
<protein>
    <submittedName>
        <fullName evidence="2">Uncharacterized protein</fullName>
    </submittedName>
</protein>
<evidence type="ECO:0000256" key="1">
    <source>
        <dbReference type="SAM" id="Coils"/>
    </source>
</evidence>